<evidence type="ECO:0000256" key="4">
    <source>
        <dbReference type="ARBA" id="ARBA00022741"/>
    </source>
</evidence>
<dbReference type="InterPro" id="IPR002453">
    <property type="entry name" value="Beta_tubulin"/>
</dbReference>
<keyword evidence="6" id="KW-0206">Cytoskeleton</keyword>
<comment type="similarity">
    <text evidence="2">Belongs to the tubulin family.</text>
</comment>
<dbReference type="GO" id="GO:0003924">
    <property type="term" value="F:GTPase activity"/>
    <property type="evidence" value="ECO:0007669"/>
    <property type="project" value="InterPro"/>
</dbReference>
<evidence type="ECO:0000256" key="2">
    <source>
        <dbReference type="ARBA" id="ARBA00009636"/>
    </source>
</evidence>
<reference evidence="8 9" key="1">
    <citation type="submission" date="2017-12" db="EMBL/GenBank/DDBJ databases">
        <title>Gene loss provides genomic basis for host adaptation in cereal stripe rust fungi.</title>
        <authorList>
            <person name="Xia C."/>
        </authorList>
    </citation>
    <scope>NUCLEOTIDE SEQUENCE [LARGE SCALE GENOMIC DNA]</scope>
    <source>
        <strain evidence="8 9">93TX-2</strain>
    </source>
</reference>
<keyword evidence="5" id="KW-0342">GTP-binding</keyword>
<organism evidence="8 9">
    <name type="scientific">Puccinia striiformis</name>
    <dbReference type="NCBI Taxonomy" id="27350"/>
    <lineage>
        <taxon>Eukaryota</taxon>
        <taxon>Fungi</taxon>
        <taxon>Dikarya</taxon>
        <taxon>Basidiomycota</taxon>
        <taxon>Pucciniomycotina</taxon>
        <taxon>Pucciniomycetes</taxon>
        <taxon>Pucciniales</taxon>
        <taxon>Pucciniaceae</taxon>
        <taxon>Puccinia</taxon>
    </lineage>
</organism>
<protein>
    <recommendedName>
        <fullName evidence="7">Tubulin/FtsZ 2-layer sandwich domain-containing protein</fullName>
    </recommendedName>
</protein>
<dbReference type="OrthoDB" id="1662883at2759"/>
<keyword evidence="3" id="KW-0493">Microtubule</keyword>
<evidence type="ECO:0000256" key="5">
    <source>
        <dbReference type="ARBA" id="ARBA00023134"/>
    </source>
</evidence>
<evidence type="ECO:0000259" key="7">
    <source>
        <dbReference type="Pfam" id="PF03953"/>
    </source>
</evidence>
<dbReference type="InterPro" id="IPR018316">
    <property type="entry name" value="Tubulin/FtsZ_2-layer-sand-dom"/>
</dbReference>
<comment type="caution">
    <text evidence="8">The sequence shown here is derived from an EMBL/GenBank/DDBJ whole genome shotgun (WGS) entry which is preliminary data.</text>
</comment>
<sequence>MTAASDLHGKYLTVAAYFRGKVFIKEVEDNMLTVQGQYSSNFDEWPKSTFDLVCPSACNTPINLSSK</sequence>
<dbReference type="Proteomes" id="UP000238274">
    <property type="component" value="Unassembled WGS sequence"/>
</dbReference>
<keyword evidence="6" id="KW-0963">Cytoplasm</keyword>
<proteinExistence type="inferred from homology"/>
<feature type="domain" description="Tubulin/FtsZ 2-layer sandwich" evidence="7">
    <location>
        <begin position="1"/>
        <end position="52"/>
    </location>
</feature>
<dbReference type="GO" id="GO:0005525">
    <property type="term" value="F:GTP binding"/>
    <property type="evidence" value="ECO:0007669"/>
    <property type="project" value="UniProtKB-KW"/>
</dbReference>
<evidence type="ECO:0000256" key="3">
    <source>
        <dbReference type="ARBA" id="ARBA00022701"/>
    </source>
</evidence>
<accession>A0A2S4UNY5</accession>
<dbReference type="PRINTS" id="PR01163">
    <property type="entry name" value="BETATUBULIN"/>
</dbReference>
<dbReference type="VEuPathDB" id="FungiDB:PSHT_13795"/>
<dbReference type="Pfam" id="PF03953">
    <property type="entry name" value="Tubulin_C"/>
    <property type="match status" value="1"/>
</dbReference>
<dbReference type="SUPFAM" id="SSF55307">
    <property type="entry name" value="Tubulin C-terminal domain-like"/>
    <property type="match status" value="1"/>
</dbReference>
<dbReference type="InterPro" id="IPR037103">
    <property type="entry name" value="Tubulin/FtsZ-like_C"/>
</dbReference>
<keyword evidence="9" id="KW-1185">Reference proteome</keyword>
<evidence type="ECO:0000256" key="1">
    <source>
        <dbReference type="ARBA" id="ARBA00004245"/>
    </source>
</evidence>
<dbReference type="Gene3D" id="3.30.1330.20">
    <property type="entry name" value="Tubulin/FtsZ, C-terminal domain"/>
    <property type="match status" value="1"/>
</dbReference>
<reference evidence="9" key="2">
    <citation type="journal article" date="2018" name="BMC Genomics">
        <title>Genomic insights into host adaptation between the wheat stripe rust pathogen (Puccinia striiformis f. sp. tritici) and the barley stripe rust pathogen (Puccinia striiformis f. sp. hordei).</title>
        <authorList>
            <person name="Xia C."/>
            <person name="Wang M."/>
            <person name="Yin C."/>
            <person name="Cornejo O.E."/>
            <person name="Hulbert S.H."/>
            <person name="Chen X."/>
        </authorList>
    </citation>
    <scope>NUCLEOTIDE SEQUENCE [LARGE SCALE GENOMIC DNA]</scope>
    <source>
        <strain evidence="9">93TX-2</strain>
    </source>
</reference>
<dbReference type="GO" id="GO:0007017">
    <property type="term" value="P:microtubule-based process"/>
    <property type="evidence" value="ECO:0007669"/>
    <property type="project" value="InterPro"/>
</dbReference>
<reference evidence="9" key="3">
    <citation type="journal article" date="2018" name="Mol. Plant Microbe Interact.">
        <title>Genome sequence resources for the wheat stripe rust pathogen (Puccinia striiformis f. sp. tritici) and the barley stripe rust pathogen (Puccinia striiformis f. sp. hordei).</title>
        <authorList>
            <person name="Xia C."/>
            <person name="Wang M."/>
            <person name="Yin C."/>
            <person name="Cornejo O.E."/>
            <person name="Hulbert S.H."/>
            <person name="Chen X."/>
        </authorList>
    </citation>
    <scope>NUCLEOTIDE SEQUENCE [LARGE SCALE GENOMIC DNA]</scope>
    <source>
        <strain evidence="9">93TX-2</strain>
    </source>
</reference>
<name>A0A2S4UNY5_9BASI</name>
<comment type="subcellular location">
    <subcellularLocation>
        <location evidence="1">Cytoplasm</location>
        <location evidence="1">Cytoskeleton</location>
    </subcellularLocation>
</comment>
<dbReference type="GO" id="GO:0005200">
    <property type="term" value="F:structural constituent of cytoskeleton"/>
    <property type="evidence" value="ECO:0007669"/>
    <property type="project" value="InterPro"/>
</dbReference>
<dbReference type="GO" id="GO:0005874">
    <property type="term" value="C:microtubule"/>
    <property type="evidence" value="ECO:0007669"/>
    <property type="project" value="UniProtKB-KW"/>
</dbReference>
<dbReference type="EMBL" id="PKSM01000284">
    <property type="protein sequence ID" value="POV98979.1"/>
    <property type="molecule type" value="Genomic_DNA"/>
</dbReference>
<dbReference type="InterPro" id="IPR008280">
    <property type="entry name" value="Tub_FtsZ_C"/>
</dbReference>
<keyword evidence="4" id="KW-0547">Nucleotide-binding</keyword>
<evidence type="ECO:0000313" key="8">
    <source>
        <dbReference type="EMBL" id="POV98979.1"/>
    </source>
</evidence>
<dbReference type="AlphaFoldDB" id="A0A2S4UNY5"/>
<evidence type="ECO:0000313" key="9">
    <source>
        <dbReference type="Proteomes" id="UP000238274"/>
    </source>
</evidence>
<gene>
    <name evidence="8" type="ORF">PSHT_13795</name>
</gene>
<evidence type="ECO:0000256" key="6">
    <source>
        <dbReference type="ARBA" id="ARBA00023212"/>
    </source>
</evidence>